<dbReference type="Proteomes" id="UP000003891">
    <property type="component" value="Unassembled WGS sequence"/>
</dbReference>
<protein>
    <submittedName>
        <fullName evidence="1">Uncharacterized protein</fullName>
    </submittedName>
</protein>
<dbReference type="PATRIC" id="fig|743719.3.peg.3991"/>
<dbReference type="STRING" id="743719.PaelaDRAFT_3936"/>
<reference evidence="1 2" key="1">
    <citation type="submission" date="2011-09" db="EMBL/GenBank/DDBJ databases">
        <title>The draft genome of Paenibacillus lactis 154.</title>
        <authorList>
            <consortium name="US DOE Joint Genome Institute (JGI-PGF)"/>
            <person name="Lucas S."/>
            <person name="Han J."/>
            <person name="Lapidus A."/>
            <person name="Cheng J.-F."/>
            <person name="Goodwin L."/>
            <person name="Pitluck S."/>
            <person name="Peters L."/>
            <person name="Land M.L."/>
            <person name="Hauser L."/>
            <person name="Siebers A."/>
            <person name="Thelen M."/>
            <person name="Hugenholtz P."/>
            <person name="Allgaier M."/>
            <person name="Woyke T.J."/>
        </authorList>
    </citation>
    <scope>NUCLEOTIDE SEQUENCE [LARGE SCALE GENOMIC DNA]</scope>
    <source>
        <strain evidence="1 2">154</strain>
    </source>
</reference>
<sequence length="379" mass="42587">MFDSNHYVPIMKWKRGERTALEHLSSAIKNSITPLLEIQPVPYDHKTENFTKTIDEHLANIGKEVNNSWNSSNPIFVDALTIYDNEEFEDDNLSTGQHPLDFIIESIELEGCRAIPVTGIARDSSYQQAVFNLVQKYNRGVCIRINEEQLENMSQLETDITKLLQYIQISENAVDIVIDFKQISPSKEQAIYAQLVDCLLQFPNITAWRTITFCATSIPKSLSTIIKKFSSGVIPRAEWTIYSKIRKGNLLRNPSFGDYNITNPDFVNLPPWLLNKIISSLKYTCDTEYWVHRGDLTGNGFSSMRKICSDVVSDPRYSGQNFSYGDANIYKCANGGSTGNLETWVTAGINHHLTKVATDLSSLSSSSKSGLPPALTPQP</sequence>
<dbReference type="EMBL" id="AGIP01000009">
    <property type="protein sequence ID" value="EHB62693.1"/>
    <property type="molecule type" value="Genomic_DNA"/>
</dbReference>
<dbReference type="eggNOG" id="ENOG502ZBKE">
    <property type="taxonomic scope" value="Bacteria"/>
</dbReference>
<organism evidence="1 2">
    <name type="scientific">Paenibacillus lactis 154</name>
    <dbReference type="NCBI Taxonomy" id="743719"/>
    <lineage>
        <taxon>Bacteria</taxon>
        <taxon>Bacillati</taxon>
        <taxon>Bacillota</taxon>
        <taxon>Bacilli</taxon>
        <taxon>Bacillales</taxon>
        <taxon>Paenibacillaceae</taxon>
        <taxon>Paenibacillus</taxon>
    </lineage>
</organism>
<gene>
    <name evidence="1" type="ORF">PaelaDRAFT_3936</name>
</gene>
<evidence type="ECO:0000313" key="2">
    <source>
        <dbReference type="Proteomes" id="UP000003891"/>
    </source>
</evidence>
<dbReference type="AlphaFoldDB" id="G4HIX5"/>
<dbReference type="OrthoDB" id="1492299at2"/>
<proteinExistence type="predicted"/>
<name>G4HIX5_9BACL</name>
<dbReference type="InterPro" id="IPR025683">
    <property type="entry name" value="Protein_beta"/>
</dbReference>
<dbReference type="Pfam" id="PF14350">
    <property type="entry name" value="Beta_protein"/>
    <property type="match status" value="1"/>
</dbReference>
<evidence type="ECO:0000313" key="1">
    <source>
        <dbReference type="EMBL" id="EHB62693.1"/>
    </source>
</evidence>
<accession>G4HIX5</accession>